<dbReference type="EMBL" id="JAJJMB010008030">
    <property type="protein sequence ID" value="KAI3926481.1"/>
    <property type="molecule type" value="Genomic_DNA"/>
</dbReference>
<proteinExistence type="inferred from homology"/>
<keyword evidence="6 8" id="KW-1133">Transmembrane helix</keyword>
<keyword evidence="4 8" id="KW-1003">Cell membrane</keyword>
<evidence type="ECO:0000256" key="3">
    <source>
        <dbReference type="ARBA" id="ARBA00011489"/>
    </source>
</evidence>
<evidence type="ECO:0000256" key="5">
    <source>
        <dbReference type="ARBA" id="ARBA00022692"/>
    </source>
</evidence>
<dbReference type="Pfam" id="PF04535">
    <property type="entry name" value="CASP_dom"/>
    <property type="match status" value="1"/>
</dbReference>
<dbReference type="InterPro" id="IPR045009">
    <property type="entry name" value="CASPL-5"/>
</dbReference>
<keyword evidence="5 8" id="KW-0812">Transmembrane</keyword>
<feature type="domain" description="Casparian strip membrane protein" evidence="9">
    <location>
        <begin position="3"/>
        <end position="134"/>
    </location>
</feature>
<dbReference type="EMBL" id="JAJJMB010016245">
    <property type="protein sequence ID" value="KAI3848439.1"/>
    <property type="molecule type" value="Genomic_DNA"/>
</dbReference>
<evidence type="ECO:0000313" key="12">
    <source>
        <dbReference type="EMBL" id="KAI3944913.1"/>
    </source>
</evidence>
<evidence type="ECO:0000256" key="6">
    <source>
        <dbReference type="ARBA" id="ARBA00022989"/>
    </source>
</evidence>
<evidence type="ECO:0000256" key="1">
    <source>
        <dbReference type="ARBA" id="ARBA00004651"/>
    </source>
</evidence>
<dbReference type="GO" id="GO:0005886">
    <property type="term" value="C:plasma membrane"/>
    <property type="evidence" value="ECO:0007669"/>
    <property type="project" value="UniProtKB-SubCell"/>
</dbReference>
<evidence type="ECO:0000256" key="4">
    <source>
        <dbReference type="ARBA" id="ARBA00022475"/>
    </source>
</evidence>
<evidence type="ECO:0000256" key="8">
    <source>
        <dbReference type="RuleBase" id="RU361233"/>
    </source>
</evidence>
<feature type="transmembrane region" description="Helical" evidence="8">
    <location>
        <begin position="12"/>
        <end position="28"/>
    </location>
</feature>
<evidence type="ECO:0000313" key="13">
    <source>
        <dbReference type="Proteomes" id="UP001202328"/>
    </source>
</evidence>
<keyword evidence="7 8" id="KW-0472">Membrane</keyword>
<comment type="similarity">
    <text evidence="2 8">Belongs to the Casparian strip membrane proteins (CASP) family.</text>
</comment>
<comment type="subunit">
    <text evidence="3 8">Homodimer and heterodimers.</text>
</comment>
<dbReference type="InterPro" id="IPR006702">
    <property type="entry name" value="CASP_dom"/>
</dbReference>
<name>A0AAD4RZR0_9MAGN</name>
<dbReference type="PANTHER" id="PTHR32021:SF30">
    <property type="entry name" value="CASP-LIKE PROTEIN 5C1"/>
    <property type="match status" value="1"/>
</dbReference>
<keyword evidence="13" id="KW-1185">Reference proteome</keyword>
<dbReference type="Proteomes" id="UP001202328">
    <property type="component" value="Unassembled WGS sequence"/>
</dbReference>
<evidence type="ECO:0000256" key="2">
    <source>
        <dbReference type="ARBA" id="ARBA00007651"/>
    </source>
</evidence>
<gene>
    <name evidence="11" type="ORF">MKW98_003834</name>
    <name evidence="10" type="ORF">MKW98_017284</name>
    <name evidence="12" type="ORF">MKW98_019294</name>
</gene>
<feature type="transmembrane region" description="Helical" evidence="8">
    <location>
        <begin position="76"/>
        <end position="102"/>
    </location>
</feature>
<dbReference type="AlphaFoldDB" id="A0AAD4RZR0"/>
<dbReference type="EMBL" id="JAJJMB010003948">
    <property type="protein sequence ID" value="KAI3944913.1"/>
    <property type="molecule type" value="Genomic_DNA"/>
</dbReference>
<evidence type="ECO:0000313" key="10">
    <source>
        <dbReference type="EMBL" id="KAI3848439.1"/>
    </source>
</evidence>
<protein>
    <recommendedName>
        <fullName evidence="8">CASP-like protein</fullName>
    </recommendedName>
</protein>
<comment type="subcellular location">
    <subcellularLocation>
        <location evidence="1 8">Cell membrane</location>
        <topology evidence="1 8">Multi-pass membrane protein</topology>
    </subcellularLocation>
</comment>
<accession>A0AAD4RZR0</accession>
<organism evidence="10 13">
    <name type="scientific">Papaver atlanticum</name>
    <dbReference type="NCBI Taxonomy" id="357466"/>
    <lineage>
        <taxon>Eukaryota</taxon>
        <taxon>Viridiplantae</taxon>
        <taxon>Streptophyta</taxon>
        <taxon>Embryophyta</taxon>
        <taxon>Tracheophyta</taxon>
        <taxon>Spermatophyta</taxon>
        <taxon>Magnoliopsida</taxon>
        <taxon>Ranunculales</taxon>
        <taxon>Papaveraceae</taxon>
        <taxon>Papaveroideae</taxon>
        <taxon>Papaver</taxon>
    </lineage>
</organism>
<feature type="transmembrane region" description="Helical" evidence="8">
    <location>
        <begin position="114"/>
        <end position="137"/>
    </location>
</feature>
<comment type="caution">
    <text evidence="10">The sequence shown here is derived from an EMBL/GenBank/DDBJ whole genome shotgun (WGS) entry which is preliminary data.</text>
</comment>
<reference evidence="10" key="1">
    <citation type="submission" date="2022-04" db="EMBL/GenBank/DDBJ databases">
        <title>A functionally conserved STORR gene fusion in Papaver species that diverged 16.8 million years ago.</title>
        <authorList>
            <person name="Catania T."/>
        </authorList>
    </citation>
    <scope>NUCLEOTIDE SEQUENCE</scope>
    <source>
        <strain evidence="10">S-188037</strain>
    </source>
</reference>
<evidence type="ECO:0000259" key="9">
    <source>
        <dbReference type="Pfam" id="PF04535"/>
    </source>
</evidence>
<dbReference type="PANTHER" id="PTHR32021">
    <property type="entry name" value="CASP-LIKE PROTEIN 5B3"/>
    <property type="match status" value="1"/>
</dbReference>
<feature type="transmembrane region" description="Helical" evidence="8">
    <location>
        <begin position="34"/>
        <end position="56"/>
    </location>
</feature>
<sequence length="140" mass="15303">MATRIVSFILRVLQIIFSCGALGFMTTAKEEYDFVAFSFSLMIMALMVPWSLTLAFAQGYSDLTGYPLLRPRIIKLAIIIGDAILSFLSLAAACSAASIISYLPLLKGASSYKLTAMCAFFTWISTASSALLSFWLFHSV</sequence>
<evidence type="ECO:0000256" key="7">
    <source>
        <dbReference type="ARBA" id="ARBA00023136"/>
    </source>
</evidence>
<evidence type="ECO:0000313" key="11">
    <source>
        <dbReference type="EMBL" id="KAI3926481.1"/>
    </source>
</evidence>